<protein>
    <submittedName>
        <fullName evidence="1">30428_t:CDS:1</fullName>
    </submittedName>
</protein>
<proteinExistence type="predicted"/>
<organism evidence="1 2">
    <name type="scientific">Racocetra persica</name>
    <dbReference type="NCBI Taxonomy" id="160502"/>
    <lineage>
        <taxon>Eukaryota</taxon>
        <taxon>Fungi</taxon>
        <taxon>Fungi incertae sedis</taxon>
        <taxon>Mucoromycota</taxon>
        <taxon>Glomeromycotina</taxon>
        <taxon>Glomeromycetes</taxon>
        <taxon>Diversisporales</taxon>
        <taxon>Gigasporaceae</taxon>
        <taxon>Racocetra</taxon>
    </lineage>
</organism>
<dbReference type="EMBL" id="CAJVQC010062787">
    <property type="protein sequence ID" value="CAG8803027.1"/>
    <property type="molecule type" value="Genomic_DNA"/>
</dbReference>
<keyword evidence="2" id="KW-1185">Reference proteome</keyword>
<evidence type="ECO:0000313" key="2">
    <source>
        <dbReference type="Proteomes" id="UP000789920"/>
    </source>
</evidence>
<feature type="non-terminal residue" evidence="1">
    <location>
        <position position="1"/>
    </location>
</feature>
<comment type="caution">
    <text evidence="1">The sequence shown here is derived from an EMBL/GenBank/DDBJ whole genome shotgun (WGS) entry which is preliminary data.</text>
</comment>
<evidence type="ECO:0000313" key="1">
    <source>
        <dbReference type="EMBL" id="CAG8803027.1"/>
    </source>
</evidence>
<gene>
    <name evidence="1" type="ORF">RPERSI_LOCUS21438</name>
</gene>
<sequence length="163" mass="19423">NVEFSKETDNIKIDNNADELDQIEEIDEVDEEIEEIDNNYEGEIKETKNQKTKMMANKKDLVNNEILEEKSTEFEGFDKEYRPYFPNFTSFALYVWITKYIISTSTYEDLATIITHSKFCKDDVIENIKHMRVNISKKYEFWHGSLWQESPLFGLHEIRSNSR</sequence>
<reference evidence="1" key="1">
    <citation type="submission" date="2021-06" db="EMBL/GenBank/DDBJ databases">
        <authorList>
            <person name="Kallberg Y."/>
            <person name="Tangrot J."/>
            <person name="Rosling A."/>
        </authorList>
    </citation>
    <scope>NUCLEOTIDE SEQUENCE</scope>
    <source>
        <strain evidence="1">MA461A</strain>
    </source>
</reference>
<dbReference type="Proteomes" id="UP000789920">
    <property type="component" value="Unassembled WGS sequence"/>
</dbReference>
<name>A0ACA9RNR0_9GLOM</name>
<feature type="non-terminal residue" evidence="1">
    <location>
        <position position="163"/>
    </location>
</feature>
<accession>A0ACA9RNR0</accession>